<dbReference type="Proteomes" id="UP001381693">
    <property type="component" value="Unassembled WGS sequence"/>
</dbReference>
<feature type="transmembrane region" description="Helical" evidence="1">
    <location>
        <begin position="33"/>
        <end position="53"/>
    </location>
</feature>
<dbReference type="AlphaFoldDB" id="A0AAN8ZYV7"/>
<proteinExistence type="predicted"/>
<accession>A0AAN8ZYV7</accession>
<gene>
    <name evidence="2" type="ORF">SK128_008969</name>
</gene>
<sequence length="88" mass="10133">MGTIPDNESYDTVGSRRMKTVVDRVNKSARCRCCLWMLAFWCAATVIFMLAGYDKVVQTVAVDQMVLRQGSQKYEAWKDTPVPVYYRL</sequence>
<protein>
    <submittedName>
        <fullName evidence="2">Uncharacterized protein</fullName>
    </submittedName>
</protein>
<evidence type="ECO:0000313" key="2">
    <source>
        <dbReference type="EMBL" id="KAK7068409.1"/>
    </source>
</evidence>
<name>A0AAN8ZYV7_HALRR</name>
<keyword evidence="1" id="KW-0812">Transmembrane</keyword>
<organism evidence="2 3">
    <name type="scientific">Halocaridina rubra</name>
    <name type="common">Hawaiian red shrimp</name>
    <dbReference type="NCBI Taxonomy" id="373956"/>
    <lineage>
        <taxon>Eukaryota</taxon>
        <taxon>Metazoa</taxon>
        <taxon>Ecdysozoa</taxon>
        <taxon>Arthropoda</taxon>
        <taxon>Crustacea</taxon>
        <taxon>Multicrustacea</taxon>
        <taxon>Malacostraca</taxon>
        <taxon>Eumalacostraca</taxon>
        <taxon>Eucarida</taxon>
        <taxon>Decapoda</taxon>
        <taxon>Pleocyemata</taxon>
        <taxon>Caridea</taxon>
        <taxon>Atyoidea</taxon>
        <taxon>Atyidae</taxon>
        <taxon>Halocaridina</taxon>
    </lineage>
</organism>
<keyword evidence="1" id="KW-0472">Membrane</keyword>
<keyword evidence="1" id="KW-1133">Transmembrane helix</keyword>
<reference evidence="2 3" key="1">
    <citation type="submission" date="2023-11" db="EMBL/GenBank/DDBJ databases">
        <title>Halocaridina rubra genome assembly.</title>
        <authorList>
            <person name="Smith C."/>
        </authorList>
    </citation>
    <scope>NUCLEOTIDE SEQUENCE [LARGE SCALE GENOMIC DNA]</scope>
    <source>
        <strain evidence="2">EP-1</strain>
        <tissue evidence="2">Whole</tissue>
    </source>
</reference>
<dbReference type="EMBL" id="JAXCGZ010017260">
    <property type="protein sequence ID" value="KAK7068409.1"/>
    <property type="molecule type" value="Genomic_DNA"/>
</dbReference>
<keyword evidence="3" id="KW-1185">Reference proteome</keyword>
<evidence type="ECO:0000313" key="3">
    <source>
        <dbReference type="Proteomes" id="UP001381693"/>
    </source>
</evidence>
<comment type="caution">
    <text evidence="2">The sequence shown here is derived from an EMBL/GenBank/DDBJ whole genome shotgun (WGS) entry which is preliminary data.</text>
</comment>
<evidence type="ECO:0000256" key="1">
    <source>
        <dbReference type="SAM" id="Phobius"/>
    </source>
</evidence>